<keyword evidence="3" id="KW-1185">Reference proteome</keyword>
<evidence type="ECO:0000313" key="2">
    <source>
        <dbReference type="EMBL" id="PWN26612.1"/>
    </source>
</evidence>
<organism evidence="2 3">
    <name type="scientific">Jaminaea rosea</name>
    <dbReference type="NCBI Taxonomy" id="1569628"/>
    <lineage>
        <taxon>Eukaryota</taxon>
        <taxon>Fungi</taxon>
        <taxon>Dikarya</taxon>
        <taxon>Basidiomycota</taxon>
        <taxon>Ustilaginomycotina</taxon>
        <taxon>Exobasidiomycetes</taxon>
        <taxon>Microstromatales</taxon>
        <taxon>Microstromatales incertae sedis</taxon>
        <taxon>Jaminaea</taxon>
    </lineage>
</organism>
<name>A0A316UMT6_9BASI</name>
<feature type="chain" id="PRO_5016256544" evidence="1">
    <location>
        <begin position="24"/>
        <end position="144"/>
    </location>
</feature>
<accession>A0A316UMT6</accession>
<sequence length="144" mass="15583">MSRLLQLLAIVLATAASLPAVQGANATLIHACNEERNRHCFYTPRGEYLAHPNSIDLTDDDKLLWLETDETGATTYLFDEGSHGSFAVSCLNGGGRNGFYFSLNRRYSVITHAALSSGKATVAFNDAMSTQVKSRRVIAADLSA</sequence>
<evidence type="ECO:0000313" key="3">
    <source>
        <dbReference type="Proteomes" id="UP000245884"/>
    </source>
</evidence>
<proteinExistence type="predicted"/>
<gene>
    <name evidence="2" type="ORF">BDZ90DRAFT_233221</name>
</gene>
<dbReference type="GeneID" id="37028382"/>
<dbReference type="RefSeq" id="XP_025361224.1">
    <property type="nucleotide sequence ID" value="XM_025506559.1"/>
</dbReference>
<protein>
    <submittedName>
        <fullName evidence="2">Uncharacterized protein</fullName>
    </submittedName>
</protein>
<dbReference type="EMBL" id="KZ819671">
    <property type="protein sequence ID" value="PWN26612.1"/>
    <property type="molecule type" value="Genomic_DNA"/>
</dbReference>
<dbReference type="Proteomes" id="UP000245884">
    <property type="component" value="Unassembled WGS sequence"/>
</dbReference>
<dbReference type="AlphaFoldDB" id="A0A316UMT6"/>
<keyword evidence="1" id="KW-0732">Signal</keyword>
<reference evidence="2 3" key="1">
    <citation type="journal article" date="2018" name="Mol. Biol. Evol.">
        <title>Broad Genomic Sampling Reveals a Smut Pathogenic Ancestry of the Fungal Clade Ustilaginomycotina.</title>
        <authorList>
            <person name="Kijpornyongpan T."/>
            <person name="Mondo S.J."/>
            <person name="Barry K."/>
            <person name="Sandor L."/>
            <person name="Lee J."/>
            <person name="Lipzen A."/>
            <person name="Pangilinan J."/>
            <person name="LaButti K."/>
            <person name="Hainaut M."/>
            <person name="Henrissat B."/>
            <person name="Grigoriev I.V."/>
            <person name="Spatafora J.W."/>
            <person name="Aime M.C."/>
        </authorList>
    </citation>
    <scope>NUCLEOTIDE SEQUENCE [LARGE SCALE GENOMIC DNA]</scope>
    <source>
        <strain evidence="2 3">MCA 5214</strain>
    </source>
</reference>
<evidence type="ECO:0000256" key="1">
    <source>
        <dbReference type="SAM" id="SignalP"/>
    </source>
</evidence>
<feature type="signal peptide" evidence="1">
    <location>
        <begin position="1"/>
        <end position="23"/>
    </location>
</feature>